<evidence type="ECO:0000313" key="2">
    <source>
        <dbReference type="Proteomes" id="UP001234343"/>
    </source>
</evidence>
<accession>A0ABT7T0F7</accession>
<organism evidence="1 2">
    <name type="scientific">Alteromonas arenosi</name>
    <dbReference type="NCBI Taxonomy" id="3055817"/>
    <lineage>
        <taxon>Bacteria</taxon>
        <taxon>Pseudomonadati</taxon>
        <taxon>Pseudomonadota</taxon>
        <taxon>Gammaproteobacteria</taxon>
        <taxon>Alteromonadales</taxon>
        <taxon>Alteromonadaceae</taxon>
        <taxon>Alteromonas/Salinimonas group</taxon>
        <taxon>Alteromonas</taxon>
    </lineage>
</organism>
<name>A0ABT7T0F7_9ALTE</name>
<comment type="caution">
    <text evidence="1">The sequence shown here is derived from an EMBL/GenBank/DDBJ whole genome shotgun (WGS) entry which is preliminary data.</text>
</comment>
<dbReference type="EMBL" id="JAUCBP010000012">
    <property type="protein sequence ID" value="MDM7861923.1"/>
    <property type="molecule type" value="Genomic_DNA"/>
</dbReference>
<dbReference type="Proteomes" id="UP001234343">
    <property type="component" value="Unassembled WGS sequence"/>
</dbReference>
<proteinExistence type="predicted"/>
<sequence length="400" mass="45538">MKKIVDIRYALNEIHDVWVITSPDNSAVGEAHGIKTLWDIDVPNSELSTSKLNDIYENELDSSDRQRKELDEVFEYAAEIDSELINNVMGGNAGRDIKKSVLQNGVDALAYYVPFHVRGGQWGIYIPLSSIAFMISQVFHKVDAPPIDIMRMSVRALHQHELFHFAVEYALAQCEVIHRRPIYKNLNSLNNPGVGYRLVEEQLANASMIRSFWGRRVRGKTQALRGFVRSQPAGYKDAEAITARVRFEETASDYISQCFERLTDSYVIGGLDGFNLLPPQPIDWRYCPVHLINDNNRIGIDPTLIDLFVSVSKVNETANFRKQLSKLGARVRSAWNKTKTLMAQDTTLKGLDFKQWERKPEGPVYSVRVTKGFRAHIQYHRDAREWTCLGIGSHENMGHG</sequence>
<reference evidence="1 2" key="1">
    <citation type="submission" date="2023-06" db="EMBL/GenBank/DDBJ databases">
        <title>Alteromonas sp. ASW11-36 isolated from intertidal sand.</title>
        <authorList>
            <person name="Li Y."/>
        </authorList>
    </citation>
    <scope>NUCLEOTIDE SEQUENCE [LARGE SCALE GENOMIC DNA]</scope>
    <source>
        <strain evidence="1 2">ASW11-36</strain>
    </source>
</reference>
<dbReference type="RefSeq" id="WP_289366616.1">
    <property type="nucleotide sequence ID" value="NZ_JAUCBP010000012.1"/>
</dbReference>
<gene>
    <name evidence="1" type="ORF">QTP81_15070</name>
</gene>
<evidence type="ECO:0000313" key="1">
    <source>
        <dbReference type="EMBL" id="MDM7861923.1"/>
    </source>
</evidence>
<keyword evidence="2" id="KW-1185">Reference proteome</keyword>
<protein>
    <submittedName>
        <fullName evidence="1">Uncharacterized protein</fullName>
    </submittedName>
</protein>